<feature type="domain" description="Helicase ATP-binding" evidence="6">
    <location>
        <begin position="46"/>
        <end position="260"/>
    </location>
</feature>
<dbReference type="SMART" id="SM00487">
    <property type="entry name" value="DEXDc"/>
    <property type="match status" value="1"/>
</dbReference>
<dbReference type="PANTHER" id="PTHR10887">
    <property type="entry name" value="DNA2/NAM7 HELICASE FAMILY"/>
    <property type="match status" value="1"/>
</dbReference>
<evidence type="ECO:0000256" key="5">
    <source>
        <dbReference type="ARBA" id="ARBA00048432"/>
    </source>
</evidence>
<keyword evidence="7" id="KW-1185">Reference proteome</keyword>
<dbReference type="GO" id="GO:0016787">
    <property type="term" value="F:hydrolase activity"/>
    <property type="evidence" value="ECO:0007669"/>
    <property type="project" value="UniProtKB-KW"/>
</dbReference>
<dbReference type="GO" id="GO:0005524">
    <property type="term" value="F:ATP binding"/>
    <property type="evidence" value="ECO:0007669"/>
    <property type="project" value="UniProtKB-KW"/>
</dbReference>
<dbReference type="SUPFAM" id="SSF52540">
    <property type="entry name" value="P-loop containing nucleoside triphosphate hydrolases"/>
    <property type="match status" value="1"/>
</dbReference>
<dbReference type="Pfam" id="PF13087">
    <property type="entry name" value="AAA_12"/>
    <property type="match status" value="1"/>
</dbReference>
<evidence type="ECO:0000256" key="3">
    <source>
        <dbReference type="ARBA" id="ARBA00022806"/>
    </source>
</evidence>
<dbReference type="InterPro" id="IPR047187">
    <property type="entry name" value="SF1_C_Upf1"/>
</dbReference>
<dbReference type="InterPro" id="IPR027417">
    <property type="entry name" value="P-loop_NTPase"/>
</dbReference>
<dbReference type="Proteomes" id="UP000887578">
    <property type="component" value="Unplaced"/>
</dbReference>
<dbReference type="Gene3D" id="3.40.50.300">
    <property type="entry name" value="P-loop containing nucleotide triphosphate hydrolases"/>
    <property type="match status" value="2"/>
</dbReference>
<evidence type="ECO:0000256" key="1">
    <source>
        <dbReference type="ARBA" id="ARBA00022741"/>
    </source>
</evidence>
<comment type="catalytic activity">
    <reaction evidence="5">
        <text>ATP + H2O = ADP + phosphate + H(+)</text>
        <dbReference type="Rhea" id="RHEA:13065"/>
        <dbReference type="ChEBI" id="CHEBI:15377"/>
        <dbReference type="ChEBI" id="CHEBI:15378"/>
        <dbReference type="ChEBI" id="CHEBI:30616"/>
        <dbReference type="ChEBI" id="CHEBI:43474"/>
        <dbReference type="ChEBI" id="CHEBI:456216"/>
        <dbReference type="EC" id="3.6.4.12"/>
    </reaction>
    <physiologicalReaction direction="left-to-right" evidence="5">
        <dbReference type="Rhea" id="RHEA:13066"/>
    </physiologicalReaction>
</comment>
<dbReference type="AlphaFoldDB" id="A0A914PNN7"/>
<dbReference type="GO" id="GO:0035194">
    <property type="term" value="P:regulatory ncRNA-mediated post-transcriptional gene silencing"/>
    <property type="evidence" value="ECO:0007669"/>
    <property type="project" value="TreeGrafter"/>
</dbReference>
<dbReference type="GO" id="GO:0005694">
    <property type="term" value="C:chromosome"/>
    <property type="evidence" value="ECO:0007669"/>
    <property type="project" value="UniProtKB-ARBA"/>
</dbReference>
<dbReference type="FunFam" id="3.40.50.300:FF:000326">
    <property type="entry name" value="P-loop containing nucleoside triphosphate hydrolase"/>
    <property type="match status" value="1"/>
</dbReference>
<protein>
    <submittedName>
        <fullName evidence="8">Helicase ATP-binding domain-containing protein</fullName>
    </submittedName>
</protein>
<organism evidence="7 8">
    <name type="scientific">Panagrolaimus davidi</name>
    <dbReference type="NCBI Taxonomy" id="227884"/>
    <lineage>
        <taxon>Eukaryota</taxon>
        <taxon>Metazoa</taxon>
        <taxon>Ecdysozoa</taxon>
        <taxon>Nematoda</taxon>
        <taxon>Chromadorea</taxon>
        <taxon>Rhabditida</taxon>
        <taxon>Tylenchina</taxon>
        <taxon>Panagrolaimomorpha</taxon>
        <taxon>Panagrolaimoidea</taxon>
        <taxon>Panagrolaimidae</taxon>
        <taxon>Panagrolaimus</taxon>
    </lineage>
</organism>
<keyword evidence="1" id="KW-0547">Nucleotide-binding</keyword>
<keyword evidence="3" id="KW-0347">Helicase</keyword>
<reference evidence="8" key="1">
    <citation type="submission" date="2022-11" db="UniProtKB">
        <authorList>
            <consortium name="WormBaseParasite"/>
        </authorList>
    </citation>
    <scope>IDENTIFICATION</scope>
</reference>
<accession>A0A914PNN7</accession>
<evidence type="ECO:0000259" key="6">
    <source>
        <dbReference type="SMART" id="SM00487"/>
    </source>
</evidence>
<keyword evidence="4" id="KW-0067">ATP-binding</keyword>
<name>A0A914PNN7_9BILA</name>
<dbReference type="InterPro" id="IPR014001">
    <property type="entry name" value="Helicase_ATP-bd"/>
</dbReference>
<dbReference type="CDD" id="cd18808">
    <property type="entry name" value="SF1_C_Upf1"/>
    <property type="match status" value="1"/>
</dbReference>
<dbReference type="Pfam" id="PF13086">
    <property type="entry name" value="AAA_11"/>
    <property type="match status" value="2"/>
</dbReference>
<evidence type="ECO:0000313" key="7">
    <source>
        <dbReference type="Proteomes" id="UP000887578"/>
    </source>
</evidence>
<dbReference type="GO" id="GO:0005829">
    <property type="term" value="C:cytosol"/>
    <property type="evidence" value="ECO:0007669"/>
    <property type="project" value="TreeGrafter"/>
</dbReference>
<dbReference type="InterPro" id="IPR041677">
    <property type="entry name" value="DNA2/NAM7_AAA_11"/>
</dbReference>
<dbReference type="WBParaSite" id="PDA_v2.g20130.t1">
    <property type="protein sequence ID" value="PDA_v2.g20130.t1"/>
    <property type="gene ID" value="PDA_v2.g20130"/>
</dbReference>
<evidence type="ECO:0000256" key="2">
    <source>
        <dbReference type="ARBA" id="ARBA00022801"/>
    </source>
</evidence>
<proteinExistence type="predicted"/>
<dbReference type="PANTHER" id="PTHR10887:SF365">
    <property type="entry name" value="HELICASE WITH ZINC FINGER DOMAIN-RELATED"/>
    <property type="match status" value="1"/>
</dbReference>
<dbReference type="GO" id="GO:0003678">
    <property type="term" value="F:DNA helicase activity"/>
    <property type="evidence" value="ECO:0007669"/>
    <property type="project" value="UniProtKB-EC"/>
</dbReference>
<evidence type="ECO:0000256" key="4">
    <source>
        <dbReference type="ARBA" id="ARBA00022840"/>
    </source>
</evidence>
<dbReference type="InterPro" id="IPR045055">
    <property type="entry name" value="DNA2/NAM7-like"/>
</dbReference>
<evidence type="ECO:0000313" key="8">
    <source>
        <dbReference type="WBParaSite" id="PDA_v2.g20130.t1"/>
    </source>
</evidence>
<keyword evidence="2" id="KW-0378">Hydrolase</keyword>
<dbReference type="InterPro" id="IPR041679">
    <property type="entry name" value="DNA2/NAM7-like_C"/>
</dbReference>
<dbReference type="GO" id="GO:0043186">
    <property type="term" value="C:P granule"/>
    <property type="evidence" value="ECO:0007669"/>
    <property type="project" value="TreeGrafter"/>
</dbReference>
<sequence>MQSIKAVTKCSDLSEKIFPPYKVKANEVHNFHAQMCSGLDPLFYNSPKSFNQKQKEAIYAMTRPVNTTFLLFGPPGTGKTYTLVETIRQLLKPESGKTKSDRTILICTPSNMAADAIAEGIVDRNFMLPDEIFRIVSASRDTFQRNVKLDCITKRKNITDPNHKTICTVYDLPNYDIVKEYKIIICTLGSLPRLKSCVDSGHFSHIFVDEAAQAPEMDIWLAVGLLATKKTRLILAGDPKQLGPVTTVDVLSTNENYGYKKSMLARYVDKNIFKNDPRYLIQLTDNHRSHEGIVKISSELFYENSLVATKPAGHDSLCCLPFLQKLDFPILFHSVVSGKEETSVETRSKRNLAEVAIIVEYVKKCLKHVKPRDIGVVSPYKYQAESIRKRLNSKEITVETVEKFQGSERRVIIISTVRTSGNLGFMADNLRFNTAITRAKHLLIVVGNINSLSTQKSWKRFIDYCRENGSMVKGFRDNHESIQQRLANLHI</sequence>